<sequence>MSQTYGFRAHTGLGDHFHVVLGVQQGTEPGSYECLIVGEQDWDHLDSFAGSAASTGRRRQSRDTASPATRVHNRTFPCGS</sequence>
<evidence type="ECO:0000313" key="3">
    <source>
        <dbReference type="Proteomes" id="UP000610966"/>
    </source>
</evidence>
<dbReference type="AlphaFoldDB" id="A0A8J3R4C7"/>
<name>A0A8J3R4C7_9ACTN</name>
<gene>
    <name evidence="2" type="ORF">Mth01_11400</name>
</gene>
<comment type="caution">
    <text evidence="2">The sequence shown here is derived from an EMBL/GenBank/DDBJ whole genome shotgun (WGS) entry which is preliminary data.</text>
</comment>
<reference evidence="2" key="1">
    <citation type="submission" date="2021-01" db="EMBL/GenBank/DDBJ databases">
        <title>Whole genome shotgun sequence of Sphaerimonospora thailandensis NBRC 107569.</title>
        <authorList>
            <person name="Komaki H."/>
            <person name="Tamura T."/>
        </authorList>
    </citation>
    <scope>NUCLEOTIDE SEQUENCE</scope>
    <source>
        <strain evidence="2">NBRC 107569</strain>
    </source>
</reference>
<evidence type="ECO:0000256" key="1">
    <source>
        <dbReference type="SAM" id="MobiDB-lite"/>
    </source>
</evidence>
<keyword evidence="3" id="KW-1185">Reference proteome</keyword>
<evidence type="ECO:0000313" key="2">
    <source>
        <dbReference type="EMBL" id="GIH68887.1"/>
    </source>
</evidence>
<protein>
    <submittedName>
        <fullName evidence="2">Uncharacterized protein</fullName>
    </submittedName>
</protein>
<dbReference type="Proteomes" id="UP000610966">
    <property type="component" value="Unassembled WGS sequence"/>
</dbReference>
<feature type="region of interest" description="Disordered" evidence="1">
    <location>
        <begin position="50"/>
        <end position="80"/>
    </location>
</feature>
<dbReference type="EMBL" id="BOOG01000011">
    <property type="protein sequence ID" value="GIH68887.1"/>
    <property type="molecule type" value="Genomic_DNA"/>
</dbReference>
<proteinExistence type="predicted"/>
<accession>A0A8J3R4C7</accession>
<organism evidence="2 3">
    <name type="scientific">Sphaerimonospora thailandensis</name>
    <dbReference type="NCBI Taxonomy" id="795644"/>
    <lineage>
        <taxon>Bacteria</taxon>
        <taxon>Bacillati</taxon>
        <taxon>Actinomycetota</taxon>
        <taxon>Actinomycetes</taxon>
        <taxon>Streptosporangiales</taxon>
        <taxon>Streptosporangiaceae</taxon>
        <taxon>Sphaerimonospora</taxon>
    </lineage>
</organism>